<keyword evidence="1" id="KW-0378">Hydrolase</keyword>
<name>A0ABT4CKB9_9CLOT</name>
<keyword evidence="1" id="KW-0255">Endonuclease</keyword>
<comment type="caution">
    <text evidence="2">The sequence shown here is derived from an EMBL/GenBank/DDBJ whole genome shotgun (WGS) entry which is preliminary data.</text>
</comment>
<organism evidence="2 3">
    <name type="scientific">Clostridium ganghwense</name>
    <dbReference type="NCBI Taxonomy" id="312089"/>
    <lineage>
        <taxon>Bacteria</taxon>
        <taxon>Bacillati</taxon>
        <taxon>Bacillota</taxon>
        <taxon>Clostridia</taxon>
        <taxon>Eubacteriales</taxon>
        <taxon>Clostridiaceae</taxon>
        <taxon>Clostridium</taxon>
    </lineage>
</organism>
<proteinExistence type="predicted"/>
<protein>
    <submittedName>
        <fullName evidence="2">MBL fold metallo-hydrolase</fullName>
    </submittedName>
</protein>
<keyword evidence="3" id="KW-1185">Reference proteome</keyword>
<reference evidence="2" key="1">
    <citation type="submission" date="2022-12" db="EMBL/GenBank/DDBJ databases">
        <authorList>
            <person name="Wang J."/>
        </authorList>
    </citation>
    <scope>NUCLEOTIDE SEQUENCE</scope>
    <source>
        <strain evidence="2">HY-42-06</strain>
    </source>
</reference>
<dbReference type="Gene3D" id="3.60.15.10">
    <property type="entry name" value="Ribonuclease Z/Hydroxyacylglutathione hydrolase-like"/>
    <property type="match status" value="1"/>
</dbReference>
<dbReference type="PANTHER" id="PTHR46018">
    <property type="entry name" value="ZINC PHOSPHODIESTERASE ELAC PROTEIN 1"/>
    <property type="match status" value="1"/>
</dbReference>
<dbReference type="Pfam" id="PF23023">
    <property type="entry name" value="Anti-Pycsar_Apyc1"/>
    <property type="match status" value="1"/>
</dbReference>
<dbReference type="PANTHER" id="PTHR46018:SF2">
    <property type="entry name" value="ZINC PHOSPHODIESTERASE ELAC PROTEIN 1"/>
    <property type="match status" value="1"/>
</dbReference>
<keyword evidence="1" id="KW-0540">Nuclease</keyword>
<evidence type="ECO:0000256" key="1">
    <source>
        <dbReference type="ARBA" id="ARBA00022759"/>
    </source>
</evidence>
<gene>
    <name evidence="2" type="ORF">OXH55_02390</name>
</gene>
<dbReference type="InterPro" id="IPR036866">
    <property type="entry name" value="RibonucZ/Hydroxyglut_hydro"/>
</dbReference>
<evidence type="ECO:0000313" key="2">
    <source>
        <dbReference type="EMBL" id="MCY6369495.1"/>
    </source>
</evidence>
<evidence type="ECO:0000313" key="3">
    <source>
        <dbReference type="Proteomes" id="UP001079657"/>
    </source>
</evidence>
<dbReference type="EMBL" id="JAPQES010000001">
    <property type="protein sequence ID" value="MCY6369495.1"/>
    <property type="molecule type" value="Genomic_DNA"/>
</dbReference>
<dbReference type="RefSeq" id="WP_268047874.1">
    <property type="nucleotide sequence ID" value="NZ_JAPQES010000001.1"/>
</dbReference>
<dbReference type="Proteomes" id="UP001079657">
    <property type="component" value="Unassembled WGS sequence"/>
</dbReference>
<dbReference type="SUPFAM" id="SSF56281">
    <property type="entry name" value="Metallo-hydrolase/oxidoreductase"/>
    <property type="match status" value="1"/>
</dbReference>
<sequence length="268" mass="30992">MEKLTMLGTGSAMVTKCYNTCFTIAKNDEHFLVDTGGGNTILTNLEKSQIPINKLHNVFISHEHNDHISGIIWIIRAVATEISKGNYEGDLHIYCHESIEDIIRKICELILQTRFTKYIDSRIFFRQIEDNSTFDILGLKITFFNIQSTKVLQFGLRTTLSNGKTLAFLGDEPYRDAIFDYVNNCDYLLHEAFCLYSQRDIFHPYEKHHVTVKEACENAEKLNIKNILLFHTIDADIEKRKELFIEEGKQYFNGTILVPDDLDVIELK</sequence>
<accession>A0ABT4CKB9</accession>